<evidence type="ECO:0000313" key="7">
    <source>
        <dbReference type="Proteomes" id="UP000637423"/>
    </source>
</evidence>
<dbReference type="InterPro" id="IPR024060">
    <property type="entry name" value="Ureidoglycolate_lyase_dom_sf"/>
</dbReference>
<evidence type="ECO:0000313" key="6">
    <source>
        <dbReference type="EMBL" id="GGC93966.1"/>
    </source>
</evidence>
<accession>A0A916XPS9</accession>
<dbReference type="Proteomes" id="UP000637423">
    <property type="component" value="Unassembled WGS sequence"/>
</dbReference>
<name>A0A916XPS9_9BURK</name>
<evidence type="ECO:0000256" key="2">
    <source>
        <dbReference type="ARBA" id="ARBA00022631"/>
    </source>
</evidence>
<evidence type="ECO:0000256" key="3">
    <source>
        <dbReference type="ARBA" id="ARBA00023239"/>
    </source>
</evidence>
<proteinExistence type="inferred from homology"/>
<dbReference type="AlphaFoldDB" id="A0A916XPS9"/>
<organism evidence="6 7">
    <name type="scientific">Undibacterium terreum</name>
    <dbReference type="NCBI Taxonomy" id="1224302"/>
    <lineage>
        <taxon>Bacteria</taxon>
        <taxon>Pseudomonadati</taxon>
        <taxon>Pseudomonadota</taxon>
        <taxon>Betaproteobacteria</taxon>
        <taxon>Burkholderiales</taxon>
        <taxon>Oxalobacteraceae</taxon>
        <taxon>Undibacterium</taxon>
    </lineage>
</organism>
<dbReference type="InterPro" id="IPR011051">
    <property type="entry name" value="RmlC_Cupin_sf"/>
</dbReference>
<dbReference type="RefSeq" id="WP_188568550.1">
    <property type="nucleotide sequence ID" value="NZ_BMED01000006.1"/>
</dbReference>
<comment type="catalytic activity">
    <reaction evidence="4 5">
        <text>(S)-ureidoglycolate = urea + glyoxylate</text>
        <dbReference type="Rhea" id="RHEA:11304"/>
        <dbReference type="ChEBI" id="CHEBI:16199"/>
        <dbReference type="ChEBI" id="CHEBI:36655"/>
        <dbReference type="ChEBI" id="CHEBI:57296"/>
        <dbReference type="EC" id="4.3.2.3"/>
    </reaction>
</comment>
<dbReference type="CDD" id="cd20298">
    <property type="entry name" value="cupin_UAH"/>
    <property type="match status" value="1"/>
</dbReference>
<dbReference type="EMBL" id="BMED01000006">
    <property type="protein sequence ID" value="GGC93966.1"/>
    <property type="molecule type" value="Genomic_DNA"/>
</dbReference>
<comment type="function">
    <text evidence="5">Catalyzes the catabolism of the allantoin degradation intermediate (S)-ureidoglycolate, generating urea and glyoxylate. Involved in the utilization of allantoin as nitrogen source.</text>
</comment>
<gene>
    <name evidence="5 6" type="primary">allA</name>
    <name evidence="6" type="ORF">GCM10011396_46610</name>
</gene>
<comment type="caution">
    <text evidence="6">The sequence shown here is derived from an EMBL/GenBank/DDBJ whole genome shotgun (WGS) entry which is preliminary data.</text>
</comment>
<dbReference type="InterPro" id="IPR007247">
    <property type="entry name" value="Ureidogly_lyase"/>
</dbReference>
<dbReference type="PIRSF" id="PIRSF017306">
    <property type="entry name" value="Ureidogly_hydro"/>
    <property type="match status" value="1"/>
</dbReference>
<comment type="cofactor">
    <cofactor evidence="5">
        <name>Ni(2+)</name>
        <dbReference type="ChEBI" id="CHEBI:49786"/>
    </cofactor>
</comment>
<sequence>MPALTISPLTRDSFALFGEVVMLEGARHYPINQGTTERYHALATADTAAEGGQPIISLFRGQPRSLPLEIGIMERHPLGSQAFVPLTQNEEDEYLVVVAPAGEFKLENLRAFLGKGFQGVNYAKGVWHHPLIALHKVSDFLVVDRIGQGHNCDEIQLQTDLWLTQDALDKARTA</sequence>
<keyword evidence="7" id="KW-1185">Reference proteome</keyword>
<evidence type="ECO:0000256" key="5">
    <source>
        <dbReference type="HAMAP-Rule" id="MF_00616"/>
    </source>
</evidence>
<reference evidence="6" key="1">
    <citation type="journal article" date="2014" name="Int. J. Syst. Evol. Microbiol.">
        <title>Complete genome sequence of Corynebacterium casei LMG S-19264T (=DSM 44701T), isolated from a smear-ripened cheese.</title>
        <authorList>
            <consortium name="US DOE Joint Genome Institute (JGI-PGF)"/>
            <person name="Walter F."/>
            <person name="Albersmeier A."/>
            <person name="Kalinowski J."/>
            <person name="Ruckert C."/>
        </authorList>
    </citation>
    <scope>NUCLEOTIDE SEQUENCE</scope>
    <source>
        <strain evidence="6">CGMCC 1.10998</strain>
    </source>
</reference>
<dbReference type="SUPFAM" id="SSF51182">
    <property type="entry name" value="RmlC-like cupins"/>
    <property type="match status" value="1"/>
</dbReference>
<protein>
    <recommendedName>
        <fullName evidence="5">Ureidoglycolate lyase</fullName>
        <ecNumber evidence="5">4.3.2.3</ecNumber>
    </recommendedName>
    <alternativeName>
        <fullName evidence="5">Ureidoglycolatase</fullName>
    </alternativeName>
</protein>
<dbReference type="GO" id="GO:0050385">
    <property type="term" value="F:ureidoglycolate lyase activity"/>
    <property type="evidence" value="ECO:0007669"/>
    <property type="project" value="UniProtKB-UniRule"/>
</dbReference>
<comment type="subunit">
    <text evidence="1 5">Homodimer.</text>
</comment>
<dbReference type="HAMAP" id="MF_00616">
    <property type="entry name" value="Ureidogly_lyase"/>
    <property type="match status" value="1"/>
</dbReference>
<dbReference type="GO" id="GO:0004848">
    <property type="term" value="F:ureidoglycolate hydrolase activity"/>
    <property type="evidence" value="ECO:0007669"/>
    <property type="project" value="InterPro"/>
</dbReference>
<dbReference type="Gene3D" id="2.60.120.480">
    <property type="entry name" value="Ureidoglycolate hydrolase"/>
    <property type="match status" value="1"/>
</dbReference>
<dbReference type="InterPro" id="IPR047233">
    <property type="entry name" value="UAH_cupin"/>
</dbReference>
<comment type="pathway">
    <text evidence="5">Nitrogen metabolism; (S)-allantoin degradation.</text>
</comment>
<keyword evidence="2 5" id="KW-0659">Purine metabolism</keyword>
<evidence type="ECO:0000256" key="4">
    <source>
        <dbReference type="ARBA" id="ARBA00047684"/>
    </source>
</evidence>
<dbReference type="NCBIfam" id="NF009932">
    <property type="entry name" value="PRK13395.1"/>
    <property type="match status" value="1"/>
</dbReference>
<dbReference type="PANTHER" id="PTHR21221">
    <property type="entry name" value="UREIDOGLYCOLATE HYDROLASE"/>
    <property type="match status" value="1"/>
</dbReference>
<evidence type="ECO:0000256" key="1">
    <source>
        <dbReference type="ARBA" id="ARBA00011738"/>
    </source>
</evidence>
<dbReference type="PANTHER" id="PTHR21221:SF1">
    <property type="entry name" value="UREIDOGLYCOLATE LYASE"/>
    <property type="match status" value="1"/>
</dbReference>
<comment type="similarity">
    <text evidence="5">Belongs to the ureidoglycolate lyase family.</text>
</comment>
<dbReference type="Pfam" id="PF04115">
    <property type="entry name" value="Ureidogly_lyase"/>
    <property type="match status" value="1"/>
</dbReference>
<dbReference type="EC" id="4.3.2.3" evidence="5"/>
<keyword evidence="3 5" id="KW-0456">Lyase</keyword>
<dbReference type="GO" id="GO:0000256">
    <property type="term" value="P:allantoin catabolic process"/>
    <property type="evidence" value="ECO:0007669"/>
    <property type="project" value="UniProtKB-UniRule"/>
</dbReference>
<dbReference type="GO" id="GO:0006145">
    <property type="term" value="P:purine nucleobase catabolic process"/>
    <property type="evidence" value="ECO:0007669"/>
    <property type="project" value="UniProtKB-UniRule"/>
</dbReference>
<reference evidence="6" key="2">
    <citation type="submission" date="2020-09" db="EMBL/GenBank/DDBJ databases">
        <authorList>
            <person name="Sun Q."/>
            <person name="Zhou Y."/>
        </authorList>
    </citation>
    <scope>NUCLEOTIDE SEQUENCE</scope>
    <source>
        <strain evidence="6">CGMCC 1.10998</strain>
    </source>
</reference>
<dbReference type="InterPro" id="IPR023525">
    <property type="entry name" value="Ureidogly_lyase_bac"/>
</dbReference>